<dbReference type="SUPFAM" id="SSF52777">
    <property type="entry name" value="CoA-dependent acyltransferases"/>
    <property type="match status" value="1"/>
</dbReference>
<dbReference type="GO" id="GO:0016407">
    <property type="term" value="F:acetyltransferase activity"/>
    <property type="evidence" value="ECO:0007669"/>
    <property type="project" value="TreeGrafter"/>
</dbReference>
<dbReference type="Pfam" id="PF02817">
    <property type="entry name" value="E3_binding"/>
    <property type="match status" value="2"/>
</dbReference>
<dbReference type="SUPFAM" id="SSF47005">
    <property type="entry name" value="Peripheral subunit-binding domain of 2-oxo acid dehydrogenase complex"/>
    <property type="match status" value="2"/>
</dbReference>
<keyword evidence="5 7" id="KW-0450">Lipoyl</keyword>
<dbReference type="InterPro" id="IPR004167">
    <property type="entry name" value="PSBD"/>
</dbReference>
<dbReference type="InterPro" id="IPR011053">
    <property type="entry name" value="Single_hybrid_motif"/>
</dbReference>
<dbReference type="GO" id="GO:0005737">
    <property type="term" value="C:cytoplasm"/>
    <property type="evidence" value="ECO:0007669"/>
    <property type="project" value="TreeGrafter"/>
</dbReference>
<evidence type="ECO:0000256" key="3">
    <source>
        <dbReference type="ARBA" id="ARBA00011484"/>
    </source>
</evidence>
<dbReference type="Pfam" id="PF00198">
    <property type="entry name" value="2-oxoacid_dh"/>
    <property type="match status" value="1"/>
</dbReference>
<dbReference type="AlphaFoldDB" id="A0A212IUE2"/>
<dbReference type="PROSITE" id="PS50968">
    <property type="entry name" value="BIOTINYL_LIPOYL"/>
    <property type="match status" value="1"/>
</dbReference>
<evidence type="ECO:0000256" key="1">
    <source>
        <dbReference type="ARBA" id="ARBA00001938"/>
    </source>
</evidence>
<feature type="region of interest" description="Disordered" evidence="8">
    <location>
        <begin position="87"/>
        <end position="123"/>
    </location>
</feature>
<evidence type="ECO:0000256" key="2">
    <source>
        <dbReference type="ARBA" id="ARBA00007317"/>
    </source>
</evidence>
<evidence type="ECO:0000259" key="9">
    <source>
        <dbReference type="PROSITE" id="PS50968"/>
    </source>
</evidence>
<evidence type="ECO:0000256" key="7">
    <source>
        <dbReference type="RuleBase" id="RU003423"/>
    </source>
</evidence>
<evidence type="ECO:0000256" key="4">
    <source>
        <dbReference type="ARBA" id="ARBA00022679"/>
    </source>
</evidence>
<dbReference type="InterPro" id="IPR023213">
    <property type="entry name" value="CAT-like_dom_sf"/>
</dbReference>
<dbReference type="InterPro" id="IPR000089">
    <property type="entry name" value="Biotin_lipoyl"/>
</dbReference>
<keyword evidence="4 7" id="KW-0808">Transferase</keyword>
<sequence length="456" mass="48054">MSIELAMPKLGLTMKTGKVSKWFVAEGAAVKQGDDLFEVETDKITNKVESPADGVLFQIMVQPKQEVAVGAVLGILAEPGETIARVEGASDSPASATAEAGAPKPEKTNASAAVQPSGTGGIASPAARRLARELGIDLACVAGSGPEGRIVERDVQARHEVIGKIKITPLAAAVAAKAGLDISTLTGTGEGGKIVREDVDRALHPEKFATAAQNASQSTCSSAVCGSEPSSVPMEGMRKIIADNMLGSLQNSAQLTLVSEADVTPCVHIINDFKARNKKNKDFRLSMNDMLILAVSKALKKHPRMNATFDGQTITRHGEVHMGVAVALPEGLMVPVLHHADRLTLLEIAREARLLAGRARKGELTPDDMSGGTFTITNMAHSVVDFFTPILKPGETGILGVGRVVEKPVIREGAIVARSMMGLSLTFDHRVEDGAPAAEFLKTLVEYLAEPALLLF</sequence>
<dbReference type="Pfam" id="PF00364">
    <property type="entry name" value="Biotin_lipoyl"/>
    <property type="match status" value="1"/>
</dbReference>
<name>A0A212IUE2_9BACT</name>
<feature type="compositionally biased region" description="Polar residues" evidence="8">
    <location>
        <begin position="108"/>
        <end position="117"/>
    </location>
</feature>
<dbReference type="Gene3D" id="2.40.50.100">
    <property type="match status" value="1"/>
</dbReference>
<dbReference type="InterPro" id="IPR001078">
    <property type="entry name" value="2-oxoacid_DH_actylTfrase"/>
</dbReference>
<keyword evidence="6 7" id="KW-0012">Acyltransferase</keyword>
<proteinExistence type="inferred from homology"/>
<protein>
    <recommendedName>
        <fullName evidence="7">Dihydrolipoamide acetyltransferase component of pyruvate dehydrogenase complex</fullName>
        <ecNumber evidence="7">2.3.1.-</ecNumber>
    </recommendedName>
</protein>
<feature type="domain" description="Peripheral subunit-binding (PSBD)" evidence="10">
    <location>
        <begin position="166"/>
        <end position="203"/>
    </location>
</feature>
<dbReference type="PANTHER" id="PTHR43178">
    <property type="entry name" value="DIHYDROLIPOAMIDE ACETYLTRANSFERASE COMPONENT OF PYRUVATE DEHYDROGENASE COMPLEX"/>
    <property type="match status" value="1"/>
</dbReference>
<dbReference type="EMBL" id="FLUP01000001">
    <property type="protein sequence ID" value="SBV90804.1"/>
    <property type="molecule type" value="Genomic_DNA"/>
</dbReference>
<dbReference type="InterPro" id="IPR003016">
    <property type="entry name" value="2-oxoA_DH_lipoyl-BS"/>
</dbReference>
<dbReference type="PROSITE" id="PS00189">
    <property type="entry name" value="LIPOYL"/>
    <property type="match status" value="1"/>
</dbReference>
<feature type="domain" description="Lipoyl-binding" evidence="9">
    <location>
        <begin position="2"/>
        <end position="77"/>
    </location>
</feature>
<feature type="domain" description="Peripheral subunit-binding (PSBD)" evidence="10">
    <location>
        <begin position="122"/>
        <end position="159"/>
    </location>
</feature>
<evidence type="ECO:0000259" key="10">
    <source>
        <dbReference type="PROSITE" id="PS51826"/>
    </source>
</evidence>
<evidence type="ECO:0000256" key="5">
    <source>
        <dbReference type="ARBA" id="ARBA00022823"/>
    </source>
</evidence>
<accession>A0A212IUE2</accession>
<dbReference type="CDD" id="cd06849">
    <property type="entry name" value="lipoyl_domain"/>
    <property type="match status" value="1"/>
</dbReference>
<dbReference type="SUPFAM" id="SSF51230">
    <property type="entry name" value="Single hybrid motif"/>
    <property type="match status" value="1"/>
</dbReference>
<evidence type="ECO:0000256" key="6">
    <source>
        <dbReference type="ARBA" id="ARBA00023315"/>
    </source>
</evidence>
<evidence type="ECO:0000313" key="11">
    <source>
        <dbReference type="EMBL" id="SBV90804.1"/>
    </source>
</evidence>
<organism evidence="11">
    <name type="scientific">uncultured Desulfovibrio sp</name>
    <dbReference type="NCBI Taxonomy" id="167968"/>
    <lineage>
        <taxon>Bacteria</taxon>
        <taxon>Pseudomonadati</taxon>
        <taxon>Thermodesulfobacteriota</taxon>
        <taxon>Desulfovibrionia</taxon>
        <taxon>Desulfovibrionales</taxon>
        <taxon>Desulfovibrionaceae</taxon>
        <taxon>Desulfovibrio</taxon>
        <taxon>environmental samples</taxon>
    </lineage>
</organism>
<dbReference type="Gene3D" id="4.10.320.10">
    <property type="entry name" value="E3-binding domain"/>
    <property type="match status" value="2"/>
</dbReference>
<comment type="similarity">
    <text evidence="2 7">Belongs to the 2-oxoacid dehydrogenase family.</text>
</comment>
<dbReference type="Gene3D" id="3.30.559.10">
    <property type="entry name" value="Chloramphenicol acetyltransferase-like domain"/>
    <property type="match status" value="1"/>
</dbReference>
<evidence type="ECO:0000256" key="8">
    <source>
        <dbReference type="SAM" id="MobiDB-lite"/>
    </source>
</evidence>
<dbReference type="InterPro" id="IPR036625">
    <property type="entry name" value="E3-bd_dom_sf"/>
</dbReference>
<keyword evidence="11" id="KW-0670">Pyruvate</keyword>
<comment type="cofactor">
    <cofactor evidence="1 7">
        <name>(R)-lipoate</name>
        <dbReference type="ChEBI" id="CHEBI:83088"/>
    </cofactor>
</comment>
<comment type="subunit">
    <text evidence="3">Forms a 24-polypeptide structural core with octahedral symmetry.</text>
</comment>
<gene>
    <name evidence="11" type="ORF">KM92DES2_10046</name>
</gene>
<dbReference type="PROSITE" id="PS51826">
    <property type="entry name" value="PSBD"/>
    <property type="match status" value="2"/>
</dbReference>
<dbReference type="RefSeq" id="WP_227119164.1">
    <property type="nucleotide sequence ID" value="NZ_LT598928.1"/>
</dbReference>
<dbReference type="EC" id="2.3.1.-" evidence="7"/>
<dbReference type="GO" id="GO:0031405">
    <property type="term" value="F:lipoic acid binding"/>
    <property type="evidence" value="ECO:0007669"/>
    <property type="project" value="TreeGrafter"/>
</dbReference>
<dbReference type="InterPro" id="IPR050743">
    <property type="entry name" value="2-oxoacid_DH_E2_comp"/>
</dbReference>
<dbReference type="PANTHER" id="PTHR43178:SF5">
    <property type="entry name" value="LIPOAMIDE ACYLTRANSFERASE COMPONENT OF BRANCHED-CHAIN ALPHA-KETO ACID DEHYDROGENASE COMPLEX, MITOCHONDRIAL"/>
    <property type="match status" value="1"/>
</dbReference>
<reference evidence="11" key="1">
    <citation type="submission" date="2016-04" db="EMBL/GenBank/DDBJ databases">
        <authorList>
            <person name="Evans L.H."/>
            <person name="Alamgir A."/>
            <person name="Owens N."/>
            <person name="Weber N.D."/>
            <person name="Virtaneva K."/>
            <person name="Barbian K."/>
            <person name="Babar A."/>
            <person name="Rosenke K."/>
        </authorList>
    </citation>
    <scope>NUCLEOTIDE SEQUENCE</scope>
    <source>
        <strain evidence="11">92-2</strain>
    </source>
</reference>